<proteinExistence type="predicted"/>
<name>Q7UI00_RHOBA</name>
<keyword evidence="3" id="KW-1185">Reference proteome</keyword>
<evidence type="ECO:0000313" key="3">
    <source>
        <dbReference type="Proteomes" id="UP000001025"/>
    </source>
</evidence>
<organism evidence="2 3">
    <name type="scientific">Rhodopirellula baltica (strain DSM 10527 / NCIMB 13988 / SH1)</name>
    <dbReference type="NCBI Taxonomy" id="243090"/>
    <lineage>
        <taxon>Bacteria</taxon>
        <taxon>Pseudomonadati</taxon>
        <taxon>Planctomycetota</taxon>
        <taxon>Planctomycetia</taxon>
        <taxon>Pirellulales</taxon>
        <taxon>Pirellulaceae</taxon>
        <taxon>Rhodopirellula</taxon>
    </lineage>
</organism>
<dbReference type="EMBL" id="BX294155">
    <property type="protein sequence ID" value="CAD77815.1"/>
    <property type="molecule type" value="Genomic_DNA"/>
</dbReference>
<reference evidence="2 3" key="1">
    <citation type="journal article" date="2003" name="Proc. Natl. Acad. Sci. U.S.A.">
        <title>Complete genome sequence of the marine planctomycete Pirellula sp. strain 1.</title>
        <authorList>
            <person name="Gloeckner F.O."/>
            <person name="Kube M."/>
            <person name="Bauer M."/>
            <person name="Teeling H."/>
            <person name="Lombardot T."/>
            <person name="Ludwig W."/>
            <person name="Gade D."/>
            <person name="Beck A."/>
            <person name="Borzym K."/>
            <person name="Heitmann K."/>
            <person name="Rabus R."/>
            <person name="Schlesner H."/>
            <person name="Amann R."/>
            <person name="Reinhardt R."/>
        </authorList>
    </citation>
    <scope>NUCLEOTIDE SEQUENCE [LARGE SCALE GENOMIC DNA]</scope>
    <source>
        <strain evidence="3">DSM 10527 / NCIMB 13988 / SH1</strain>
    </source>
</reference>
<dbReference type="KEGG" id="rba:RB12843"/>
<dbReference type="InParanoid" id="Q7UI00"/>
<gene>
    <name evidence="2" type="ordered locus">RB12843</name>
</gene>
<evidence type="ECO:0000256" key="1">
    <source>
        <dbReference type="SAM" id="MobiDB-lite"/>
    </source>
</evidence>
<feature type="region of interest" description="Disordered" evidence="1">
    <location>
        <begin position="1"/>
        <end position="38"/>
    </location>
</feature>
<accession>Q7UI00</accession>
<feature type="compositionally biased region" description="Polar residues" evidence="1">
    <location>
        <begin position="17"/>
        <end position="38"/>
    </location>
</feature>
<dbReference type="PATRIC" id="fig|243090.15.peg.6222"/>
<dbReference type="HOGENOM" id="CLU_3332220_0_0_0"/>
<dbReference type="AlphaFoldDB" id="Q7UI00"/>
<sequence length="38" mass="4282">MRPTKTAEWANEALTDVESNQTRNNSCPRSKMTANSKI</sequence>
<protein>
    <submittedName>
        <fullName evidence="2">Uncharacterized protein</fullName>
    </submittedName>
</protein>
<evidence type="ECO:0000313" key="2">
    <source>
        <dbReference type="EMBL" id="CAD77815.1"/>
    </source>
</evidence>
<dbReference type="EnsemblBacteria" id="CAD77815">
    <property type="protein sequence ID" value="CAD77815"/>
    <property type="gene ID" value="RB12843"/>
</dbReference>
<dbReference type="Proteomes" id="UP000001025">
    <property type="component" value="Chromosome"/>
</dbReference>